<evidence type="ECO:0000256" key="1">
    <source>
        <dbReference type="ARBA" id="ARBA00004651"/>
    </source>
</evidence>
<dbReference type="InterPro" id="IPR022924">
    <property type="entry name" value="Cardiolipin_synthase"/>
</dbReference>
<keyword evidence="3" id="KW-0444">Lipid biosynthesis</keyword>
<evidence type="ECO:0000256" key="5">
    <source>
        <dbReference type="ARBA" id="ARBA00022692"/>
    </source>
</evidence>
<dbReference type="EMBL" id="QSUZ01000002">
    <property type="protein sequence ID" value="RGN90021.1"/>
    <property type="molecule type" value="Genomic_DNA"/>
</dbReference>
<evidence type="ECO:0000256" key="7">
    <source>
        <dbReference type="ARBA" id="ARBA00022989"/>
    </source>
</evidence>
<gene>
    <name evidence="15" type="primary">cls_2</name>
    <name evidence="16" type="synonym">cls</name>
    <name evidence="17" type="ORF">DWX77_08045</name>
    <name evidence="16" type="ORF">DXB38_02645</name>
    <name evidence="15" type="ORF">ERS852394_01194</name>
</gene>
<protein>
    <recommendedName>
        <fullName evidence="12">Cardiolipin synthase</fullName>
        <ecNumber evidence="12">2.7.8.-</ecNumber>
    </recommendedName>
</protein>
<evidence type="ECO:0000256" key="12">
    <source>
        <dbReference type="NCBIfam" id="TIGR04265"/>
    </source>
</evidence>
<dbReference type="PROSITE" id="PS50035">
    <property type="entry name" value="PLD"/>
    <property type="match status" value="2"/>
</dbReference>
<feature type="transmembrane region" description="Helical" evidence="13">
    <location>
        <begin position="49"/>
        <end position="67"/>
    </location>
</feature>
<dbReference type="Proteomes" id="UP000284242">
    <property type="component" value="Unassembled WGS sequence"/>
</dbReference>
<evidence type="ECO:0000256" key="3">
    <source>
        <dbReference type="ARBA" id="ARBA00022516"/>
    </source>
</evidence>
<dbReference type="Gene3D" id="3.30.870.10">
    <property type="entry name" value="Endonuclease Chain A"/>
    <property type="match status" value="2"/>
</dbReference>
<evidence type="ECO:0000313" key="20">
    <source>
        <dbReference type="Proteomes" id="UP000284242"/>
    </source>
</evidence>
<feature type="domain" description="PLD phosphodiesterase" evidence="14">
    <location>
        <begin position="251"/>
        <end position="278"/>
    </location>
</feature>
<reference evidence="19 20" key="2">
    <citation type="submission" date="2018-08" db="EMBL/GenBank/DDBJ databases">
        <title>A genome reference for cultivated species of the human gut microbiota.</title>
        <authorList>
            <person name="Zou Y."/>
            <person name="Xue W."/>
            <person name="Luo G."/>
        </authorList>
    </citation>
    <scope>NUCLEOTIDE SEQUENCE [LARGE SCALE GENOMIC DNA]</scope>
    <source>
        <strain evidence="17 20">AF21-24</strain>
        <strain evidence="16 19">OM03-6</strain>
    </source>
</reference>
<dbReference type="PANTHER" id="PTHR21248">
    <property type="entry name" value="CARDIOLIPIN SYNTHASE"/>
    <property type="match status" value="1"/>
</dbReference>
<evidence type="ECO:0000313" key="19">
    <source>
        <dbReference type="Proteomes" id="UP000261105"/>
    </source>
</evidence>
<evidence type="ECO:0000256" key="11">
    <source>
        <dbReference type="ARBA" id="ARBA00023264"/>
    </source>
</evidence>
<dbReference type="SUPFAM" id="SSF56024">
    <property type="entry name" value="Phospholipase D/nuclease"/>
    <property type="match status" value="2"/>
</dbReference>
<dbReference type="RefSeq" id="WP_055065903.1">
    <property type="nucleotide sequence ID" value="NZ_CYZD01000004.1"/>
</dbReference>
<dbReference type="GO" id="GO:0008808">
    <property type="term" value="F:cardiolipin synthase activity"/>
    <property type="evidence" value="ECO:0007669"/>
    <property type="project" value="UniProtKB-UniRule"/>
</dbReference>
<dbReference type="SMART" id="SM00155">
    <property type="entry name" value="PLDc"/>
    <property type="match status" value="2"/>
</dbReference>
<evidence type="ECO:0000256" key="2">
    <source>
        <dbReference type="ARBA" id="ARBA00022475"/>
    </source>
</evidence>
<dbReference type="CDD" id="cd09160">
    <property type="entry name" value="PLDc_SMU_988_like_2"/>
    <property type="match status" value="1"/>
</dbReference>
<dbReference type="EC" id="2.7.8.-" evidence="12"/>
<evidence type="ECO:0000256" key="9">
    <source>
        <dbReference type="ARBA" id="ARBA00023136"/>
    </source>
</evidence>
<dbReference type="GO" id="GO:0005886">
    <property type="term" value="C:plasma membrane"/>
    <property type="evidence" value="ECO:0007669"/>
    <property type="project" value="UniProtKB-SubCell"/>
</dbReference>
<comment type="subcellular location">
    <subcellularLocation>
        <location evidence="1">Cell membrane</location>
        <topology evidence="1">Multi-pass membrane protein</topology>
    </subcellularLocation>
</comment>
<dbReference type="InterPro" id="IPR001736">
    <property type="entry name" value="PLipase_D/transphosphatidylase"/>
</dbReference>
<evidence type="ECO:0000313" key="17">
    <source>
        <dbReference type="EMBL" id="RGS74292.1"/>
    </source>
</evidence>
<keyword evidence="6" id="KW-0677">Repeat</keyword>
<feature type="transmembrane region" description="Helical" evidence="13">
    <location>
        <begin position="16"/>
        <end position="37"/>
    </location>
</feature>
<evidence type="ECO:0000256" key="4">
    <source>
        <dbReference type="ARBA" id="ARBA00022679"/>
    </source>
</evidence>
<evidence type="ECO:0000256" key="8">
    <source>
        <dbReference type="ARBA" id="ARBA00023098"/>
    </source>
</evidence>
<dbReference type="Proteomes" id="UP000095409">
    <property type="component" value="Unassembled WGS sequence"/>
</dbReference>
<dbReference type="Pfam" id="PF13091">
    <property type="entry name" value="PLDc_2"/>
    <property type="match status" value="2"/>
</dbReference>
<feature type="domain" description="PLD phosphodiesterase" evidence="14">
    <location>
        <begin position="432"/>
        <end position="459"/>
    </location>
</feature>
<dbReference type="AlphaFoldDB" id="A0A174B3B7"/>
<dbReference type="InterPro" id="IPR025202">
    <property type="entry name" value="PLD-like_dom"/>
</dbReference>
<keyword evidence="10" id="KW-0594">Phospholipid biosynthesis</keyword>
<keyword evidence="8" id="KW-0443">Lipid metabolism</keyword>
<proteinExistence type="predicted"/>
<evidence type="ECO:0000259" key="14">
    <source>
        <dbReference type="PROSITE" id="PS50035"/>
    </source>
</evidence>
<dbReference type="GO" id="GO:0032049">
    <property type="term" value="P:cardiolipin biosynthetic process"/>
    <property type="evidence" value="ECO:0007669"/>
    <property type="project" value="UniProtKB-UniRule"/>
</dbReference>
<evidence type="ECO:0000313" key="16">
    <source>
        <dbReference type="EMBL" id="RGN90021.1"/>
    </source>
</evidence>
<keyword evidence="5 13" id="KW-0812">Transmembrane</keyword>
<dbReference type="InterPro" id="IPR027379">
    <property type="entry name" value="CLS_N"/>
</dbReference>
<dbReference type="CDD" id="cd09154">
    <property type="entry name" value="PLDc_SMU_988_like_1"/>
    <property type="match status" value="1"/>
</dbReference>
<name>A0A174B3B7_9FIRM</name>
<keyword evidence="9 13" id="KW-0472">Membrane</keyword>
<accession>A0A174B3B7</accession>
<dbReference type="PANTHER" id="PTHR21248:SF22">
    <property type="entry name" value="PHOSPHOLIPASE D"/>
    <property type="match status" value="1"/>
</dbReference>
<dbReference type="NCBIfam" id="TIGR04265">
    <property type="entry name" value="bac_cardiolipin"/>
    <property type="match status" value="1"/>
</dbReference>
<dbReference type="EMBL" id="QRVV01000017">
    <property type="protein sequence ID" value="RGS74292.1"/>
    <property type="molecule type" value="Genomic_DNA"/>
</dbReference>
<feature type="transmembrane region" description="Helical" evidence="13">
    <location>
        <begin position="73"/>
        <end position="95"/>
    </location>
</feature>
<organism evidence="15 18">
    <name type="scientific">Blautia obeum</name>
    <dbReference type="NCBI Taxonomy" id="40520"/>
    <lineage>
        <taxon>Bacteria</taxon>
        <taxon>Bacillati</taxon>
        <taxon>Bacillota</taxon>
        <taxon>Clostridia</taxon>
        <taxon>Lachnospirales</taxon>
        <taxon>Lachnospiraceae</taxon>
        <taxon>Blautia</taxon>
    </lineage>
</organism>
<dbReference type="EMBL" id="CYZD01000004">
    <property type="protein sequence ID" value="CUN94236.1"/>
    <property type="molecule type" value="Genomic_DNA"/>
</dbReference>
<evidence type="ECO:0000313" key="15">
    <source>
        <dbReference type="EMBL" id="CUN94236.1"/>
    </source>
</evidence>
<dbReference type="Proteomes" id="UP000261105">
    <property type="component" value="Unassembled WGS sequence"/>
</dbReference>
<sequence>MKDTTLEGRAKTKNGVARLAFSVLCILLEVVFIVALFTRLNRYAEALNLLTRVLGLIVILNMYASPVTSTIKMPWILLILAFPIMGLGLYLLVGLNGGTAKMRKRYQKIDEQLLPCLPQNRTIQKKLEQILPKAGNISSYIYRNAFYPVYQNTDVTYYDEAAKGLEAQLIDLAKAEHFIFMEYHAIEDAEAWQRIQHVLEERVKAGVEVRVFYDDMGSIGFINTDFIKKMEAVGIRCRVFNPFVPGLNLFLNNRDHRKITVIDGKIGFTGGYNLANEYFNLTHPYGQWKDTGIRLEGDAVRSLTVTFLEMWNAVSDKDENDTDLEQFLLEYSYEAQQTGFIQPYADSPLDDEQVGEEVYISMADKAEKYCWFMTPYLIITDEMAHALTLAAKRGVDVRIITPGIPDKKLVYNVTRSFYHELVKDGVRIYEWTPGFCHAKMSVADDCMATCGTINLDYRSLYHHFENGCFMADCDAVQDIRNDLYETMKECREVTEKYRTGRSAYLRLGQLFMRLFAGLL</sequence>
<keyword evidence="11" id="KW-1208">Phospholipid metabolism</keyword>
<keyword evidence="2" id="KW-1003">Cell membrane</keyword>
<evidence type="ECO:0000256" key="10">
    <source>
        <dbReference type="ARBA" id="ARBA00023209"/>
    </source>
</evidence>
<dbReference type="Pfam" id="PF13396">
    <property type="entry name" value="PLDc_N"/>
    <property type="match status" value="1"/>
</dbReference>
<evidence type="ECO:0000256" key="6">
    <source>
        <dbReference type="ARBA" id="ARBA00022737"/>
    </source>
</evidence>
<evidence type="ECO:0000256" key="13">
    <source>
        <dbReference type="SAM" id="Phobius"/>
    </source>
</evidence>
<evidence type="ECO:0000313" key="18">
    <source>
        <dbReference type="Proteomes" id="UP000095409"/>
    </source>
</evidence>
<keyword evidence="4 15" id="KW-0808">Transferase</keyword>
<reference evidence="15 18" key="1">
    <citation type="submission" date="2015-09" db="EMBL/GenBank/DDBJ databases">
        <authorList>
            <consortium name="Pathogen Informatics"/>
        </authorList>
    </citation>
    <scope>NUCLEOTIDE SEQUENCE [LARGE SCALE GENOMIC DNA]</scope>
    <source>
        <strain evidence="15 18">2789STDY5608837</strain>
    </source>
</reference>
<keyword evidence="7 13" id="KW-1133">Transmembrane helix</keyword>